<gene>
    <name evidence="1" type="ORF">XBLMG947_0590</name>
</gene>
<reference evidence="1 2" key="1">
    <citation type="submission" date="2016-06" db="EMBL/GenBank/DDBJ databases">
        <authorList>
            <person name="Kjaerup R.B."/>
            <person name="Dalgaard T.S."/>
            <person name="Juul-Madsen H.R."/>
        </authorList>
    </citation>
    <scope>NUCLEOTIDE SEQUENCE [LARGE SCALE GENOMIC DNA]</scope>
    <source>
        <strain evidence="1">LMG947</strain>
    </source>
</reference>
<accession>A0A1C3NHG9</accession>
<proteinExistence type="predicted"/>
<dbReference type="RefSeq" id="WP_065466314.1">
    <property type="nucleotide sequence ID" value="NZ_FLTX01000008.1"/>
</dbReference>
<dbReference type="STRING" id="56449.XBLMG947_0590"/>
<dbReference type="EMBL" id="FLTX01000008">
    <property type="protein sequence ID" value="SBV49816.1"/>
    <property type="molecule type" value="Genomic_DNA"/>
</dbReference>
<evidence type="ECO:0000313" key="2">
    <source>
        <dbReference type="Proteomes" id="UP000092503"/>
    </source>
</evidence>
<sequence>MLSELEPGTATLYTLTNGSAAIAATGWTLEARSTGGAWRVVDRRSDERFQWPLQTRPFRIATPGAYAEYRLRLTLPARMQLAEIELLVAAPDAR</sequence>
<name>A0A1C3NHG9_9XANT</name>
<protein>
    <submittedName>
        <fullName evidence="1">Alpha-1,2-mannosidase</fullName>
    </submittedName>
</protein>
<evidence type="ECO:0000313" key="1">
    <source>
        <dbReference type="EMBL" id="SBV49816.1"/>
    </source>
</evidence>
<dbReference type="Proteomes" id="UP000092503">
    <property type="component" value="Unassembled WGS sequence"/>
</dbReference>
<organism evidence="1 2">
    <name type="scientific">Xanthomonas bromi</name>
    <dbReference type="NCBI Taxonomy" id="56449"/>
    <lineage>
        <taxon>Bacteria</taxon>
        <taxon>Pseudomonadati</taxon>
        <taxon>Pseudomonadota</taxon>
        <taxon>Gammaproteobacteria</taxon>
        <taxon>Lysobacterales</taxon>
        <taxon>Lysobacteraceae</taxon>
        <taxon>Xanthomonas</taxon>
    </lineage>
</organism>
<dbReference type="AlphaFoldDB" id="A0A1C3NHG9"/>